<proteinExistence type="predicted"/>
<dbReference type="RefSeq" id="WP_310011498.1">
    <property type="nucleotide sequence ID" value="NZ_JAVDQT010000002.1"/>
</dbReference>
<accession>A0ABU1M7N8</accession>
<name>A0ABU1M7N8_9HYPH</name>
<evidence type="ECO:0000313" key="2">
    <source>
        <dbReference type="Proteomes" id="UP001184614"/>
    </source>
</evidence>
<gene>
    <name evidence="1" type="ORF">J2782_001775</name>
</gene>
<organism evidence="1 2">
    <name type="scientific">Brucella pseudogrignonensis</name>
    <dbReference type="NCBI Taxonomy" id="419475"/>
    <lineage>
        <taxon>Bacteria</taxon>
        <taxon>Pseudomonadati</taxon>
        <taxon>Pseudomonadota</taxon>
        <taxon>Alphaproteobacteria</taxon>
        <taxon>Hyphomicrobiales</taxon>
        <taxon>Brucellaceae</taxon>
        <taxon>Brucella/Ochrobactrum group</taxon>
        <taxon>Brucella</taxon>
    </lineage>
</organism>
<protein>
    <submittedName>
        <fullName evidence="1">SAM-dependent methyltransferase</fullName>
    </submittedName>
</protein>
<dbReference type="EMBL" id="JAVDQT010000002">
    <property type="protein sequence ID" value="MDR6432040.1"/>
    <property type="molecule type" value="Genomic_DNA"/>
</dbReference>
<reference evidence="1 2" key="1">
    <citation type="submission" date="2023-07" db="EMBL/GenBank/DDBJ databases">
        <title>Sorghum-associated microbial communities from plants grown in Nebraska, USA.</title>
        <authorList>
            <person name="Schachtman D."/>
        </authorList>
    </citation>
    <scope>NUCLEOTIDE SEQUENCE [LARGE SCALE GENOMIC DNA]</scope>
    <source>
        <strain evidence="1 2">DS1730</strain>
    </source>
</reference>
<dbReference type="Pfam" id="PF13704">
    <property type="entry name" value="Glyco_tranf_2_4"/>
    <property type="match status" value="1"/>
</dbReference>
<dbReference type="Gene3D" id="3.40.50.150">
    <property type="entry name" value="Vaccinia Virus protein VP39"/>
    <property type="match status" value="1"/>
</dbReference>
<evidence type="ECO:0000313" key="1">
    <source>
        <dbReference type="EMBL" id="MDR6432040.1"/>
    </source>
</evidence>
<keyword evidence="2" id="KW-1185">Reference proteome</keyword>
<dbReference type="Pfam" id="PF13489">
    <property type="entry name" value="Methyltransf_23"/>
    <property type="match status" value="1"/>
</dbReference>
<keyword evidence="1" id="KW-0489">Methyltransferase</keyword>
<comment type="caution">
    <text evidence="1">The sequence shown here is derived from an EMBL/GenBank/DDBJ whole genome shotgun (WGS) entry which is preliminary data.</text>
</comment>
<dbReference type="SUPFAM" id="SSF53335">
    <property type="entry name" value="S-adenosyl-L-methionine-dependent methyltransferases"/>
    <property type="match status" value="1"/>
</dbReference>
<keyword evidence="1" id="KW-0808">Transferase</keyword>
<sequence length="511" mass="58602">MNNSERNQFHMPSIYADRGDNDYFDDRSFASKLVVHQPEVYYAADFILRQSGRKILVDIGSGNGKKLASVGSTAKLKYAIDFGVNVEFFKTHYPECKTVDLDLERADSSNLPDIQWQDAVVICADVIEHLRSPLGLMDCLKYIFDAGGIIVLSTPDREKLHGYLHEGPPVNPAHVREWTLKELSSFFTANGMQPAFAGYSISDNMKRKKYNSVLILDRLIDKSCDLLPCNPLGVVSCFNDADIVEQLSRKHLESGIDLHFLDNWSNDGTYELLEKLRDEFPDRVNLERFPAEPTSEYVWRAILNRKAEIGFAFPGRWIIHIDSDELRASPWSEIPLNLGLSIASSYGSNAIEFGVVEYPPLDDTFYYPMDPVTHFTHCYFSKQPSHFLQTKAWLQGKDLVDLSSSGGHHADFPGKKPFPYRFILHHYPIRSSQHGLKKVLKDRKPRFSSQEKNELGWHTHYDNVTDGFRFTSLREFHIEHAPDFDEQYLLEIISDVVLQRMRGRLIFNPKS</sequence>
<dbReference type="GO" id="GO:0032259">
    <property type="term" value="P:methylation"/>
    <property type="evidence" value="ECO:0007669"/>
    <property type="project" value="UniProtKB-KW"/>
</dbReference>
<dbReference type="InterPro" id="IPR029063">
    <property type="entry name" value="SAM-dependent_MTases_sf"/>
</dbReference>
<dbReference type="Proteomes" id="UP001184614">
    <property type="component" value="Unassembled WGS sequence"/>
</dbReference>
<dbReference type="GO" id="GO:0008168">
    <property type="term" value="F:methyltransferase activity"/>
    <property type="evidence" value="ECO:0007669"/>
    <property type="project" value="UniProtKB-KW"/>
</dbReference>